<dbReference type="PROSITE" id="PS51257">
    <property type="entry name" value="PROKAR_LIPOPROTEIN"/>
    <property type="match status" value="1"/>
</dbReference>
<evidence type="ECO:0000256" key="1">
    <source>
        <dbReference type="SAM" id="SignalP"/>
    </source>
</evidence>
<evidence type="ECO:0000313" key="3">
    <source>
        <dbReference type="Proteomes" id="UP001176021"/>
    </source>
</evidence>
<name>A0ABT8QQV1_9FIRM</name>
<evidence type="ECO:0000313" key="2">
    <source>
        <dbReference type="EMBL" id="MDO0823721.1"/>
    </source>
</evidence>
<evidence type="ECO:0008006" key="4">
    <source>
        <dbReference type="Google" id="ProtNLM"/>
    </source>
</evidence>
<dbReference type="Proteomes" id="UP001176021">
    <property type="component" value="Unassembled WGS sequence"/>
</dbReference>
<proteinExistence type="predicted"/>
<keyword evidence="1" id="KW-0732">Signal</keyword>
<feature type="signal peptide" evidence="1">
    <location>
        <begin position="1"/>
        <end position="21"/>
    </location>
</feature>
<feature type="chain" id="PRO_5047335287" description="DUF4352 domain-containing protein" evidence="1">
    <location>
        <begin position="22"/>
        <end position="173"/>
    </location>
</feature>
<organism evidence="2 3">
    <name type="scientific">Desulfosporosinus nitroreducens</name>
    <dbReference type="NCBI Taxonomy" id="2018668"/>
    <lineage>
        <taxon>Bacteria</taxon>
        <taxon>Bacillati</taxon>
        <taxon>Bacillota</taxon>
        <taxon>Clostridia</taxon>
        <taxon>Eubacteriales</taxon>
        <taxon>Desulfitobacteriaceae</taxon>
        <taxon>Desulfosporosinus</taxon>
    </lineage>
</organism>
<accession>A0ABT8QQV1</accession>
<keyword evidence="3" id="KW-1185">Reference proteome</keyword>
<dbReference type="RefSeq" id="WP_302048935.1">
    <property type="nucleotide sequence ID" value="NZ_JAMJEV010000009.1"/>
</dbReference>
<reference evidence="2" key="1">
    <citation type="submission" date="2022-05" db="EMBL/GenBank/DDBJ databases">
        <title>Expanded diversity of anoxic marine methylotrophy in a Black Sea sulfate reducing microorganism.</title>
        <authorList>
            <person name="Fischer P.Q."/>
            <person name="Stams A.J.M."/>
            <person name="Villanueva L."/>
            <person name="Sousa D.Z."/>
        </authorList>
    </citation>
    <scope>NUCLEOTIDE SEQUENCE</scope>
    <source>
        <strain evidence="2">P130</strain>
    </source>
</reference>
<protein>
    <recommendedName>
        <fullName evidence="4">DUF4352 domain-containing protein</fullName>
    </recommendedName>
</protein>
<sequence length="173" mass="19960">MKFLTGVLLAITILVSGCSNNNGSIATVNEPQVQVPTINIVSKVTHLSKNEFERVGTQRIQDPKVDDFRNLTLRIEIANGKNVTRKELVVPSTIEFRQILTSDRLWFGNEAYQNNENQELSFAERNYVLYYRELTDDKLKELLTPIEFHISWVNINGDKTSMDYKLVDYLVFE</sequence>
<dbReference type="EMBL" id="JAMJEV010000009">
    <property type="protein sequence ID" value="MDO0823721.1"/>
    <property type="molecule type" value="Genomic_DNA"/>
</dbReference>
<gene>
    <name evidence="2" type="ORF">M8H41_12775</name>
</gene>
<comment type="caution">
    <text evidence="2">The sequence shown here is derived from an EMBL/GenBank/DDBJ whole genome shotgun (WGS) entry which is preliminary data.</text>
</comment>